<name>A0A5B0H7G4_9BURK</name>
<organism evidence="1 2">
    <name type="scientific">Paraburkholderia panacisoli</name>
    <dbReference type="NCBI Taxonomy" id="2603818"/>
    <lineage>
        <taxon>Bacteria</taxon>
        <taxon>Pseudomonadati</taxon>
        <taxon>Pseudomonadota</taxon>
        <taxon>Betaproteobacteria</taxon>
        <taxon>Burkholderiales</taxon>
        <taxon>Burkholderiaceae</taxon>
        <taxon>Paraburkholderia</taxon>
    </lineage>
</organism>
<evidence type="ECO:0000313" key="1">
    <source>
        <dbReference type="EMBL" id="KAA1011158.1"/>
    </source>
</evidence>
<comment type="caution">
    <text evidence="1">The sequence shown here is derived from an EMBL/GenBank/DDBJ whole genome shotgun (WGS) entry which is preliminary data.</text>
</comment>
<accession>A0A5B0H7G4</accession>
<dbReference type="Proteomes" id="UP000325273">
    <property type="component" value="Unassembled WGS sequence"/>
</dbReference>
<dbReference type="AlphaFoldDB" id="A0A5B0H7G4"/>
<reference evidence="1 2" key="1">
    <citation type="submission" date="2019-08" db="EMBL/GenBank/DDBJ databases">
        <title>Paraburkholderia sp. DCY113.</title>
        <authorList>
            <person name="Kang J."/>
        </authorList>
    </citation>
    <scope>NUCLEOTIDE SEQUENCE [LARGE SCALE GENOMIC DNA]</scope>
    <source>
        <strain evidence="1 2">DCY113</strain>
    </source>
</reference>
<protein>
    <recommendedName>
        <fullName evidence="3">LysR substrate binding domain-containing protein</fullName>
    </recommendedName>
</protein>
<keyword evidence="2" id="KW-1185">Reference proteome</keyword>
<gene>
    <name evidence="1" type="ORF">FVF58_17385</name>
</gene>
<dbReference type="Gene3D" id="3.40.190.10">
    <property type="entry name" value="Periplasmic binding protein-like II"/>
    <property type="match status" value="1"/>
</dbReference>
<dbReference type="EMBL" id="VTUZ01000010">
    <property type="protein sequence ID" value="KAA1011158.1"/>
    <property type="molecule type" value="Genomic_DNA"/>
</dbReference>
<dbReference type="RefSeq" id="WP_149671103.1">
    <property type="nucleotide sequence ID" value="NZ_VTUZ01000010.1"/>
</dbReference>
<evidence type="ECO:0000313" key="2">
    <source>
        <dbReference type="Proteomes" id="UP000325273"/>
    </source>
</evidence>
<sequence length="81" mass="8599">MFESGNVQATIATVSSDLAVTAWLASAISADLAILSGDDDLPTLPNCAIGPCLRSVASLVAQKFARYVRERLRGFHNEASF</sequence>
<evidence type="ECO:0008006" key="3">
    <source>
        <dbReference type="Google" id="ProtNLM"/>
    </source>
</evidence>
<proteinExistence type="predicted"/>